<proteinExistence type="predicted"/>
<dbReference type="Proteomes" id="UP000026961">
    <property type="component" value="Chromosome 10"/>
</dbReference>
<protein>
    <submittedName>
        <fullName evidence="1">Uncharacterized protein</fullName>
    </submittedName>
</protein>
<dbReference type="HOGENOM" id="CLU_116477_0_0_1"/>
<reference evidence="1" key="2">
    <citation type="submission" date="2018-05" db="EMBL/GenBank/DDBJ databases">
        <title>OgluRS3 (Oryza glumaepatula Reference Sequence Version 3).</title>
        <authorList>
            <person name="Zhang J."/>
            <person name="Kudrna D."/>
            <person name="Lee S."/>
            <person name="Talag J."/>
            <person name="Welchert J."/>
            <person name="Wing R.A."/>
        </authorList>
    </citation>
    <scope>NUCLEOTIDE SEQUENCE [LARGE SCALE GENOMIC DNA]</scope>
</reference>
<dbReference type="AlphaFoldDB" id="A0A0E0B7R2"/>
<evidence type="ECO:0000313" key="2">
    <source>
        <dbReference type="Proteomes" id="UP000026961"/>
    </source>
</evidence>
<reference evidence="1" key="1">
    <citation type="submission" date="2015-04" db="UniProtKB">
        <authorList>
            <consortium name="EnsemblPlants"/>
        </authorList>
    </citation>
    <scope>IDENTIFICATION</scope>
</reference>
<evidence type="ECO:0000313" key="1">
    <source>
        <dbReference type="EnsemblPlants" id="OGLUM10G02050.1"/>
    </source>
</evidence>
<keyword evidence="2" id="KW-1185">Reference proteome</keyword>
<organism evidence="1">
    <name type="scientific">Oryza glumipatula</name>
    <dbReference type="NCBI Taxonomy" id="40148"/>
    <lineage>
        <taxon>Eukaryota</taxon>
        <taxon>Viridiplantae</taxon>
        <taxon>Streptophyta</taxon>
        <taxon>Embryophyta</taxon>
        <taxon>Tracheophyta</taxon>
        <taxon>Spermatophyta</taxon>
        <taxon>Magnoliopsida</taxon>
        <taxon>Liliopsida</taxon>
        <taxon>Poales</taxon>
        <taxon>Poaceae</taxon>
        <taxon>BOP clade</taxon>
        <taxon>Oryzoideae</taxon>
        <taxon>Oryzeae</taxon>
        <taxon>Oryzinae</taxon>
        <taxon>Oryza</taxon>
    </lineage>
</organism>
<name>A0A0E0B7R2_9ORYZ</name>
<accession>A0A0E0B7R2</accession>
<dbReference type="EnsemblPlants" id="OGLUM10G02050.1">
    <property type="protein sequence ID" value="OGLUM10G02050.1"/>
    <property type="gene ID" value="OGLUM10G02050"/>
</dbReference>
<sequence length="172" mass="18379">MRASSPPHSAPDLFGATCSLPLISTSSRSLRAREADAAVGPVLAVSRARRAPPALVLKLLRAWVSLNGLSGWGPTKGRRAGRFAALLQSFDAVVNRLQAPLDATDAAAASLLRDHTALDDGNTRLGARLDRALASNLHQVLRKPTIKSFQWVQATIDFEGTNHGLSMSTRNH</sequence>
<dbReference type="Gramene" id="OGLUM10G02050.1">
    <property type="protein sequence ID" value="OGLUM10G02050.1"/>
    <property type="gene ID" value="OGLUM10G02050"/>
</dbReference>